<protein>
    <submittedName>
        <fullName evidence="1">Uncharacterized protein</fullName>
    </submittedName>
</protein>
<sequence>MCRQLDPQGLFNINLNAYERYGQNAVYTILSRFVRIFFGRQGVTPCGRKQTPAISVICVHVDAANLPICLPRL</sequence>
<dbReference type="AlphaFoldDB" id="A0A0D9YDI0"/>
<name>A0A0D9YDI0_9ORYZ</name>
<dbReference type="HOGENOM" id="CLU_2708787_0_0_1"/>
<reference evidence="1" key="2">
    <citation type="submission" date="2015-04" db="UniProtKB">
        <authorList>
            <consortium name="EnsemblPlants"/>
        </authorList>
    </citation>
    <scope>IDENTIFICATION</scope>
</reference>
<dbReference type="Proteomes" id="UP000026961">
    <property type="component" value="Chromosome 1"/>
</dbReference>
<evidence type="ECO:0000313" key="2">
    <source>
        <dbReference type="Proteomes" id="UP000026961"/>
    </source>
</evidence>
<dbReference type="Gramene" id="OGLUM01G31230.1">
    <property type="protein sequence ID" value="OGLUM01G31230.1"/>
    <property type="gene ID" value="OGLUM01G31230"/>
</dbReference>
<evidence type="ECO:0000313" key="1">
    <source>
        <dbReference type="EnsemblPlants" id="OGLUM01G31230.1"/>
    </source>
</evidence>
<dbReference type="EnsemblPlants" id="OGLUM01G31230.1">
    <property type="protein sequence ID" value="OGLUM01G31230.1"/>
    <property type="gene ID" value="OGLUM01G31230"/>
</dbReference>
<proteinExistence type="predicted"/>
<reference evidence="1" key="1">
    <citation type="submission" date="2013-08" db="EMBL/GenBank/DDBJ databases">
        <title>Oryza genome evolution.</title>
        <authorList>
            <person name="Wing R.A."/>
            <person name="Panaud O."/>
            <person name="Oliveira A.C."/>
        </authorList>
    </citation>
    <scope>NUCLEOTIDE SEQUENCE</scope>
</reference>
<reference evidence="1" key="3">
    <citation type="submission" date="2018-05" db="EMBL/GenBank/DDBJ databases">
        <title>OgluRS3 (Oryza glumaepatula Reference Sequence Version 3).</title>
        <authorList>
            <person name="Zhang J."/>
            <person name="Kudrna D."/>
            <person name="Lee S."/>
            <person name="Talag J."/>
            <person name="Welchert J."/>
            <person name="Wing R.A."/>
        </authorList>
    </citation>
    <scope>NUCLEOTIDE SEQUENCE [LARGE SCALE GENOMIC DNA]</scope>
</reference>
<organism evidence="1">
    <name type="scientific">Oryza glumipatula</name>
    <dbReference type="NCBI Taxonomy" id="40148"/>
    <lineage>
        <taxon>Eukaryota</taxon>
        <taxon>Viridiplantae</taxon>
        <taxon>Streptophyta</taxon>
        <taxon>Embryophyta</taxon>
        <taxon>Tracheophyta</taxon>
        <taxon>Spermatophyta</taxon>
        <taxon>Magnoliopsida</taxon>
        <taxon>Liliopsida</taxon>
        <taxon>Poales</taxon>
        <taxon>Poaceae</taxon>
        <taxon>BOP clade</taxon>
        <taxon>Oryzoideae</taxon>
        <taxon>Oryzeae</taxon>
        <taxon>Oryzinae</taxon>
        <taxon>Oryza</taxon>
    </lineage>
</organism>
<keyword evidence="2" id="KW-1185">Reference proteome</keyword>
<accession>A0A0D9YDI0</accession>